<dbReference type="EMBL" id="CACSLK010034598">
    <property type="protein sequence ID" value="CAA0842488.1"/>
    <property type="molecule type" value="Genomic_DNA"/>
</dbReference>
<dbReference type="AlphaFoldDB" id="A0A9N7P4D2"/>
<feature type="region of interest" description="Disordered" evidence="1">
    <location>
        <begin position="1"/>
        <end position="27"/>
    </location>
</feature>
<dbReference type="Pfam" id="PF21737">
    <property type="entry name" value="DUF6865"/>
    <property type="match status" value="1"/>
</dbReference>
<feature type="compositionally biased region" description="Basic and acidic residues" evidence="1">
    <location>
        <begin position="15"/>
        <end position="27"/>
    </location>
</feature>
<dbReference type="Proteomes" id="UP001153555">
    <property type="component" value="Unassembled WGS sequence"/>
</dbReference>
<evidence type="ECO:0000256" key="1">
    <source>
        <dbReference type="SAM" id="MobiDB-lite"/>
    </source>
</evidence>
<dbReference type="OrthoDB" id="632588at2759"/>
<protein>
    <submittedName>
        <fullName evidence="2">Uncharacterized protein</fullName>
    </submittedName>
</protein>
<sequence length="101" mass="11221">MLERVPISTMNKKSHCMDKPGTRKELSEDMTRESLIAISYGLPDNYPTDVAFRGEINGVKKVNQPLDSDGDEKLRSKLISISDLPPPEGNVLLPLPQEINS</sequence>
<dbReference type="PANTHER" id="PTHR35282:SF2">
    <property type="entry name" value="F5D14.24 PROTEIN"/>
    <property type="match status" value="1"/>
</dbReference>
<reference evidence="2" key="1">
    <citation type="submission" date="2019-12" db="EMBL/GenBank/DDBJ databases">
        <authorList>
            <person name="Scholes J."/>
        </authorList>
    </citation>
    <scope>NUCLEOTIDE SEQUENCE</scope>
</reference>
<accession>A0A9N7P4D2</accession>
<comment type="caution">
    <text evidence="2">The sequence shown here is derived from an EMBL/GenBank/DDBJ whole genome shotgun (WGS) entry which is preliminary data.</text>
</comment>
<name>A0A9N7P4D2_STRHE</name>
<dbReference type="PANTHER" id="PTHR35282">
    <property type="entry name" value="F5D14.24 PROTEIN"/>
    <property type="match status" value="1"/>
</dbReference>
<dbReference type="InterPro" id="IPR049198">
    <property type="entry name" value="DUF6865"/>
</dbReference>
<organism evidence="2 3">
    <name type="scientific">Striga hermonthica</name>
    <name type="common">Purple witchweed</name>
    <name type="synonym">Buchnera hermonthica</name>
    <dbReference type="NCBI Taxonomy" id="68872"/>
    <lineage>
        <taxon>Eukaryota</taxon>
        <taxon>Viridiplantae</taxon>
        <taxon>Streptophyta</taxon>
        <taxon>Embryophyta</taxon>
        <taxon>Tracheophyta</taxon>
        <taxon>Spermatophyta</taxon>
        <taxon>Magnoliopsida</taxon>
        <taxon>eudicotyledons</taxon>
        <taxon>Gunneridae</taxon>
        <taxon>Pentapetalae</taxon>
        <taxon>asterids</taxon>
        <taxon>lamiids</taxon>
        <taxon>Lamiales</taxon>
        <taxon>Orobanchaceae</taxon>
        <taxon>Buchnereae</taxon>
        <taxon>Striga</taxon>
    </lineage>
</organism>
<evidence type="ECO:0000313" key="2">
    <source>
        <dbReference type="EMBL" id="CAA0842488.1"/>
    </source>
</evidence>
<gene>
    <name evidence="2" type="ORF">SHERM_08350</name>
</gene>
<evidence type="ECO:0000313" key="3">
    <source>
        <dbReference type="Proteomes" id="UP001153555"/>
    </source>
</evidence>
<keyword evidence="3" id="KW-1185">Reference proteome</keyword>
<proteinExistence type="predicted"/>